<evidence type="ECO:0000256" key="11">
    <source>
        <dbReference type="ARBA" id="ARBA00022777"/>
    </source>
</evidence>
<dbReference type="FunFam" id="3.80.10.10:FF:000400">
    <property type="entry name" value="Nuclear pore complex protein NUP107"/>
    <property type="match status" value="1"/>
</dbReference>
<dbReference type="Proteomes" id="UP000026915">
    <property type="component" value="Chromosome 4"/>
</dbReference>
<dbReference type="SUPFAM" id="SSF56112">
    <property type="entry name" value="Protein kinase-like (PK-like)"/>
    <property type="match status" value="1"/>
</dbReference>
<dbReference type="PROSITE" id="PS50011">
    <property type="entry name" value="PROTEIN_KINASE_DOM"/>
    <property type="match status" value="1"/>
</dbReference>
<keyword evidence="13 20" id="KW-1133">Transmembrane helix</keyword>
<dbReference type="InterPro" id="IPR032675">
    <property type="entry name" value="LRR_dom_sf"/>
</dbReference>
<evidence type="ECO:0000256" key="9">
    <source>
        <dbReference type="ARBA" id="ARBA00022737"/>
    </source>
</evidence>
<dbReference type="PANTHER" id="PTHR48005">
    <property type="entry name" value="LEUCINE RICH REPEAT KINASE 2"/>
    <property type="match status" value="1"/>
</dbReference>
<dbReference type="PROSITE" id="PS00107">
    <property type="entry name" value="PROTEIN_KINASE_ATP"/>
    <property type="match status" value="1"/>
</dbReference>
<evidence type="ECO:0000256" key="20">
    <source>
        <dbReference type="SAM" id="Phobius"/>
    </source>
</evidence>
<dbReference type="InterPro" id="IPR003591">
    <property type="entry name" value="Leu-rich_rpt_typical-subtyp"/>
</dbReference>
<dbReference type="AlphaFoldDB" id="A0A061EVF0"/>
<feature type="transmembrane region" description="Helical" evidence="20">
    <location>
        <begin position="554"/>
        <end position="577"/>
    </location>
</feature>
<evidence type="ECO:0000256" key="8">
    <source>
        <dbReference type="ARBA" id="ARBA00022729"/>
    </source>
</evidence>
<feature type="signal peptide" evidence="21">
    <location>
        <begin position="1"/>
        <end position="26"/>
    </location>
</feature>
<dbReference type="FunFam" id="1.10.510.10:FF:000445">
    <property type="entry name" value="MDIS1-interacting receptor like kinase 2"/>
    <property type="match status" value="1"/>
</dbReference>
<keyword evidence="12 19" id="KW-0067">ATP-binding</keyword>
<evidence type="ECO:0000256" key="12">
    <source>
        <dbReference type="ARBA" id="ARBA00022840"/>
    </source>
</evidence>
<keyword evidence="3" id="KW-0723">Serine/threonine-protein kinase</keyword>
<evidence type="ECO:0000256" key="5">
    <source>
        <dbReference type="ARBA" id="ARBA00022614"/>
    </source>
</evidence>
<dbReference type="Gene3D" id="3.80.10.10">
    <property type="entry name" value="Ribonuclease Inhibitor"/>
    <property type="match status" value="3"/>
</dbReference>
<evidence type="ECO:0000256" key="17">
    <source>
        <dbReference type="ARBA" id="ARBA00047899"/>
    </source>
</evidence>
<dbReference type="Pfam" id="PF23598">
    <property type="entry name" value="LRR_14"/>
    <property type="match status" value="1"/>
</dbReference>
<reference evidence="23 24" key="1">
    <citation type="journal article" date="2013" name="Genome Biol.">
        <title>The genome sequence of the most widely cultivated cacao type and its use to identify candidate genes regulating pod color.</title>
        <authorList>
            <person name="Motamayor J.C."/>
            <person name="Mockaitis K."/>
            <person name="Schmutz J."/>
            <person name="Haiminen N."/>
            <person name="Iii D.L."/>
            <person name="Cornejo O."/>
            <person name="Findley S.D."/>
            <person name="Zheng P."/>
            <person name="Utro F."/>
            <person name="Royaert S."/>
            <person name="Saski C."/>
            <person name="Jenkins J."/>
            <person name="Podicheti R."/>
            <person name="Zhao M."/>
            <person name="Scheffler B.E."/>
            <person name="Stack J.C."/>
            <person name="Feltus F.A."/>
            <person name="Mustiga G.M."/>
            <person name="Amores F."/>
            <person name="Phillips W."/>
            <person name="Marelli J.P."/>
            <person name="May G.D."/>
            <person name="Shapiro H."/>
            <person name="Ma J."/>
            <person name="Bustamante C.D."/>
            <person name="Schnell R.J."/>
            <person name="Main D."/>
            <person name="Gilbert D."/>
            <person name="Parida L."/>
            <person name="Kuhn D.N."/>
        </authorList>
    </citation>
    <scope>NUCLEOTIDE SEQUENCE [LARGE SCALE GENOMIC DNA]</scope>
    <source>
        <strain evidence="24">cv. Matina 1-6</strain>
    </source>
</reference>
<evidence type="ECO:0000256" key="1">
    <source>
        <dbReference type="ARBA" id="ARBA00004479"/>
    </source>
</evidence>
<keyword evidence="4" id="KW-0597">Phosphoprotein</keyword>
<dbReference type="InterPro" id="IPR051420">
    <property type="entry name" value="Ser_Thr_Kinases_DiverseReg"/>
</dbReference>
<evidence type="ECO:0000256" key="7">
    <source>
        <dbReference type="ARBA" id="ARBA00022692"/>
    </source>
</evidence>
<keyword evidence="8 21" id="KW-0732">Signal</keyword>
<protein>
    <recommendedName>
        <fullName evidence="2">non-specific serine/threonine protein kinase</fullName>
        <ecNumber evidence="2">2.7.11.1</ecNumber>
    </recommendedName>
</protein>
<evidence type="ECO:0000256" key="15">
    <source>
        <dbReference type="ARBA" id="ARBA00023170"/>
    </source>
</evidence>
<evidence type="ECO:0000256" key="14">
    <source>
        <dbReference type="ARBA" id="ARBA00023136"/>
    </source>
</evidence>
<dbReference type="InterPro" id="IPR001611">
    <property type="entry name" value="Leu-rich_rpt"/>
</dbReference>
<dbReference type="GO" id="GO:0004674">
    <property type="term" value="F:protein serine/threonine kinase activity"/>
    <property type="evidence" value="ECO:0007669"/>
    <property type="project" value="UniProtKB-KW"/>
</dbReference>
<dbReference type="Pfam" id="PF08263">
    <property type="entry name" value="LRRNT_2"/>
    <property type="match status" value="1"/>
</dbReference>
<dbReference type="Pfam" id="PF00560">
    <property type="entry name" value="LRR_1"/>
    <property type="match status" value="4"/>
</dbReference>
<dbReference type="InterPro" id="IPR011009">
    <property type="entry name" value="Kinase-like_dom_sf"/>
</dbReference>
<dbReference type="SMART" id="SM00369">
    <property type="entry name" value="LRR_TYP"/>
    <property type="match status" value="8"/>
</dbReference>
<keyword evidence="7 20" id="KW-0812">Transmembrane</keyword>
<evidence type="ECO:0000256" key="2">
    <source>
        <dbReference type="ARBA" id="ARBA00012513"/>
    </source>
</evidence>
<feature type="domain" description="Protein kinase" evidence="22">
    <location>
        <begin position="619"/>
        <end position="896"/>
    </location>
</feature>
<evidence type="ECO:0000256" key="19">
    <source>
        <dbReference type="PROSITE-ProRule" id="PRU10141"/>
    </source>
</evidence>
<evidence type="ECO:0000256" key="16">
    <source>
        <dbReference type="ARBA" id="ARBA00023180"/>
    </source>
</evidence>
<keyword evidence="5" id="KW-0433">Leucine-rich repeat</keyword>
<proteinExistence type="predicted"/>
<dbReference type="Gene3D" id="3.30.200.20">
    <property type="entry name" value="Phosphorylase Kinase, domain 1"/>
    <property type="match status" value="1"/>
</dbReference>
<dbReference type="InParanoid" id="A0A061EVF0"/>
<dbReference type="InterPro" id="IPR013210">
    <property type="entry name" value="LRR_N_plant-typ"/>
</dbReference>
<dbReference type="Gene3D" id="1.10.510.10">
    <property type="entry name" value="Transferase(Phosphotransferase) domain 1"/>
    <property type="match status" value="1"/>
</dbReference>
<evidence type="ECO:0000313" key="23">
    <source>
        <dbReference type="EMBL" id="EOY06229.1"/>
    </source>
</evidence>
<keyword evidence="24" id="KW-1185">Reference proteome</keyword>
<dbReference type="EMBL" id="CM001882">
    <property type="protein sequence ID" value="EOY06229.1"/>
    <property type="molecule type" value="Genomic_DNA"/>
</dbReference>
<dbReference type="FunFam" id="3.80.10.10:FF:000177">
    <property type="entry name" value="Leucine-rich repeat receptor-like serine/threonine-protein kinase At1g17230"/>
    <property type="match status" value="1"/>
</dbReference>
<dbReference type="GO" id="GO:0005524">
    <property type="term" value="F:ATP binding"/>
    <property type="evidence" value="ECO:0007669"/>
    <property type="project" value="UniProtKB-UniRule"/>
</dbReference>
<dbReference type="SUPFAM" id="SSF52058">
    <property type="entry name" value="L domain-like"/>
    <property type="match status" value="2"/>
</dbReference>
<dbReference type="PANTHER" id="PTHR48005:SF70">
    <property type="entry name" value="MDIS1-INTERACTING RECEPTOR LIKE KINASE 2-LIKE"/>
    <property type="match status" value="1"/>
</dbReference>
<sequence>MASFIQIVKLKVLLFVIALLSSSSVAVFASLANSENGQELGALLKWKDSLDKSSSDLLSSWDLSPSNATPPCDRWFGITCDKFGSIIHINLTSSQLKGTLQNFNFISFPNLLSLDLSNNSLYGTIPAHISNLSELSYLDLSANNLNGFIPESVGNLANLNILYLNINQLSGSIPPTIGNLTKLTGLHLSLNHLTGHIPKEVGRMASLTDLKLPMNNLSGQLPAEISNLTSMKILLMGTNRLSGYLPDRICSGGLLERLSVHTNHFVGPIPKDLKNCSRLVRVRFEENQLIGNISEVFGVYPNLNYIDLSYNKFVGELLRNWGLSHKLTSFRISNNKIVGPIPAELAKATNLQILDLSANQLAGRIPKELGGLALLFTLELNDNKLLGSVPTELGFLSDLATLNLAANRLSGSIPGQLGQFSKLLYLNLSNNRFTGKIPFHIGRLGSLQNLDLSLNLLTGEIPSELGLLTSLENLNLSHNQLSGYIPTTFDEMLSLTTVDVSCNMLAGPLPSNKAFSRAPAEALEHNKGLCGNTTAIETCRTMVKKSKGKLSKKVLISIVAPLLATLILLFIIAATLFTRSRRAKNMIETREQEKEICFGIWGFDGKLMHECIIQATEDFNSKYCIGKGGSGSVYRAKLPTGQVVAVKKLHELDDDEVANLKSFSNEVNALTEVKHRNIVKLYGFCSHAKYSFLVYEYLEGGSLAKILKSEAKARELDWNKRIQVVKAVANALTYMHHECLPPVIHRDISSNNILLDSEYEAHVSDFGTARILNPDSSKSTSFAGTVGYFAPELAYGMEANEKCDVYSYGVLTLEIIMGKHPEDLLLSLSLPTSITTHRISLKDLLDHRLPPPIDQVAEEVVFTVKLAFSCLHTSPHARPTMRQVSHQLSAQKPPLLDPLDMIKLAKLL</sequence>
<dbReference type="FunFam" id="3.30.200.20:FF:000309">
    <property type="entry name" value="Leucine-rich repeat receptor protein kinase MSP1"/>
    <property type="match status" value="1"/>
</dbReference>
<organism evidence="23 24">
    <name type="scientific">Theobroma cacao</name>
    <name type="common">Cacao</name>
    <name type="synonym">Cocoa</name>
    <dbReference type="NCBI Taxonomy" id="3641"/>
    <lineage>
        <taxon>Eukaryota</taxon>
        <taxon>Viridiplantae</taxon>
        <taxon>Streptophyta</taxon>
        <taxon>Embryophyta</taxon>
        <taxon>Tracheophyta</taxon>
        <taxon>Spermatophyta</taxon>
        <taxon>Magnoliopsida</taxon>
        <taxon>eudicotyledons</taxon>
        <taxon>Gunneridae</taxon>
        <taxon>Pentapetalae</taxon>
        <taxon>rosids</taxon>
        <taxon>malvids</taxon>
        <taxon>Malvales</taxon>
        <taxon>Malvaceae</taxon>
        <taxon>Byttnerioideae</taxon>
        <taxon>Theobroma</taxon>
    </lineage>
</organism>
<dbReference type="InterPro" id="IPR000719">
    <property type="entry name" value="Prot_kinase_dom"/>
</dbReference>
<dbReference type="PROSITE" id="PS00109">
    <property type="entry name" value="PROTEIN_KINASE_TYR"/>
    <property type="match status" value="1"/>
</dbReference>
<dbReference type="InterPro" id="IPR017441">
    <property type="entry name" value="Protein_kinase_ATP_BS"/>
</dbReference>
<evidence type="ECO:0000256" key="18">
    <source>
        <dbReference type="ARBA" id="ARBA00048679"/>
    </source>
</evidence>
<accession>A0A061EVF0</accession>
<evidence type="ECO:0000256" key="13">
    <source>
        <dbReference type="ARBA" id="ARBA00022989"/>
    </source>
</evidence>
<dbReference type="eggNOG" id="ENOG502QQYD">
    <property type="taxonomic scope" value="Eukaryota"/>
</dbReference>
<dbReference type="Gramene" id="EOY06229">
    <property type="protein sequence ID" value="EOY06229"/>
    <property type="gene ID" value="TCM_021031"/>
</dbReference>
<comment type="subcellular location">
    <subcellularLocation>
        <location evidence="1">Membrane</location>
        <topology evidence="1">Single-pass type I membrane protein</topology>
    </subcellularLocation>
</comment>
<dbReference type="PROSITE" id="PS51450">
    <property type="entry name" value="LRR"/>
    <property type="match status" value="1"/>
</dbReference>
<keyword evidence="9" id="KW-0677">Repeat</keyword>
<evidence type="ECO:0000256" key="3">
    <source>
        <dbReference type="ARBA" id="ARBA00022527"/>
    </source>
</evidence>
<keyword evidence="14 20" id="KW-0472">Membrane</keyword>
<dbReference type="STRING" id="3641.A0A061EVF0"/>
<dbReference type="PRINTS" id="PR00019">
    <property type="entry name" value="LEURICHRPT"/>
</dbReference>
<evidence type="ECO:0000313" key="24">
    <source>
        <dbReference type="Proteomes" id="UP000026915"/>
    </source>
</evidence>
<keyword evidence="16" id="KW-0325">Glycoprotein</keyword>
<name>A0A061EVF0_THECC</name>
<keyword evidence="11 23" id="KW-0418">Kinase</keyword>
<evidence type="ECO:0000256" key="6">
    <source>
        <dbReference type="ARBA" id="ARBA00022679"/>
    </source>
</evidence>
<dbReference type="InterPro" id="IPR055414">
    <property type="entry name" value="LRR_R13L4/SHOC2-like"/>
</dbReference>
<comment type="catalytic activity">
    <reaction evidence="18">
        <text>L-seryl-[protein] + ATP = O-phospho-L-seryl-[protein] + ADP + H(+)</text>
        <dbReference type="Rhea" id="RHEA:17989"/>
        <dbReference type="Rhea" id="RHEA-COMP:9863"/>
        <dbReference type="Rhea" id="RHEA-COMP:11604"/>
        <dbReference type="ChEBI" id="CHEBI:15378"/>
        <dbReference type="ChEBI" id="CHEBI:29999"/>
        <dbReference type="ChEBI" id="CHEBI:30616"/>
        <dbReference type="ChEBI" id="CHEBI:83421"/>
        <dbReference type="ChEBI" id="CHEBI:456216"/>
        <dbReference type="EC" id="2.7.11.1"/>
    </reaction>
</comment>
<evidence type="ECO:0000259" key="22">
    <source>
        <dbReference type="PROSITE" id="PS50011"/>
    </source>
</evidence>
<comment type="catalytic activity">
    <reaction evidence="17">
        <text>L-threonyl-[protein] + ATP = O-phospho-L-threonyl-[protein] + ADP + H(+)</text>
        <dbReference type="Rhea" id="RHEA:46608"/>
        <dbReference type="Rhea" id="RHEA-COMP:11060"/>
        <dbReference type="Rhea" id="RHEA-COMP:11605"/>
        <dbReference type="ChEBI" id="CHEBI:15378"/>
        <dbReference type="ChEBI" id="CHEBI:30013"/>
        <dbReference type="ChEBI" id="CHEBI:30616"/>
        <dbReference type="ChEBI" id="CHEBI:61977"/>
        <dbReference type="ChEBI" id="CHEBI:456216"/>
        <dbReference type="EC" id="2.7.11.1"/>
    </reaction>
</comment>
<evidence type="ECO:0000256" key="10">
    <source>
        <dbReference type="ARBA" id="ARBA00022741"/>
    </source>
</evidence>
<evidence type="ECO:0000256" key="21">
    <source>
        <dbReference type="SAM" id="SignalP"/>
    </source>
</evidence>
<feature type="chain" id="PRO_5001601943" description="non-specific serine/threonine protein kinase" evidence="21">
    <location>
        <begin position="27"/>
        <end position="908"/>
    </location>
</feature>
<feature type="binding site" evidence="19">
    <location>
        <position position="648"/>
    </location>
    <ligand>
        <name>ATP</name>
        <dbReference type="ChEBI" id="CHEBI:30616"/>
    </ligand>
</feature>
<dbReference type="GO" id="GO:0038023">
    <property type="term" value="F:signaling receptor activity"/>
    <property type="evidence" value="ECO:0000318"/>
    <property type="project" value="GO_Central"/>
</dbReference>
<dbReference type="InterPro" id="IPR008266">
    <property type="entry name" value="Tyr_kinase_AS"/>
</dbReference>
<evidence type="ECO:0000256" key="4">
    <source>
        <dbReference type="ARBA" id="ARBA00022553"/>
    </source>
</evidence>
<keyword evidence="15 23" id="KW-0675">Receptor</keyword>
<dbReference type="Pfam" id="PF00069">
    <property type="entry name" value="Pkinase"/>
    <property type="match status" value="1"/>
</dbReference>
<dbReference type="GO" id="GO:0009755">
    <property type="term" value="P:hormone-mediated signaling pathway"/>
    <property type="evidence" value="ECO:0000318"/>
    <property type="project" value="GO_Central"/>
</dbReference>
<gene>
    <name evidence="23" type="ORF">TCM_021031</name>
</gene>
<dbReference type="HOGENOM" id="CLU_000288_22_1_1"/>
<dbReference type="EC" id="2.7.11.1" evidence="2"/>
<dbReference type="OMA" id="WGFDGKL"/>
<keyword evidence="10 19" id="KW-0547">Nucleotide-binding</keyword>
<dbReference type="GO" id="GO:0005886">
    <property type="term" value="C:plasma membrane"/>
    <property type="evidence" value="ECO:0000318"/>
    <property type="project" value="GO_Central"/>
</dbReference>
<keyword evidence="6" id="KW-0808">Transferase</keyword>